<comment type="subcellular location">
    <subcellularLocation>
        <location evidence="1">Cell membrane</location>
        <topology evidence="1">Multi-pass membrane protein</topology>
    </subcellularLocation>
</comment>
<evidence type="ECO:0000256" key="4">
    <source>
        <dbReference type="ARBA" id="ARBA00022475"/>
    </source>
</evidence>
<dbReference type="PANTHER" id="PTHR30413:SF10">
    <property type="entry name" value="CAPSULE POLYSACCHARIDE EXPORT INNER-MEMBRANE PROTEIN CTRC"/>
    <property type="match status" value="1"/>
</dbReference>
<dbReference type="InterPro" id="IPR000412">
    <property type="entry name" value="ABC_2_transport"/>
</dbReference>
<gene>
    <name evidence="12" type="ORF">SAMN05421512_102145</name>
</gene>
<dbReference type="Proteomes" id="UP000219331">
    <property type="component" value="Unassembled WGS sequence"/>
</dbReference>
<evidence type="ECO:0000313" key="12">
    <source>
        <dbReference type="EMBL" id="SOB96262.1"/>
    </source>
</evidence>
<dbReference type="GO" id="GO:0015774">
    <property type="term" value="P:polysaccharide transport"/>
    <property type="evidence" value="ECO:0007669"/>
    <property type="project" value="UniProtKB-KW"/>
</dbReference>
<reference evidence="12 13" key="1">
    <citation type="submission" date="2017-08" db="EMBL/GenBank/DDBJ databases">
        <authorList>
            <person name="de Groot N.N."/>
        </authorList>
    </citation>
    <scope>NUCLEOTIDE SEQUENCE [LARGE SCALE GENOMIC DNA]</scope>
    <source>
        <strain evidence="12 13">USBA 352</strain>
    </source>
</reference>
<name>A0A285RV63_9HYPH</name>
<feature type="transmembrane region" description="Helical" evidence="10">
    <location>
        <begin position="62"/>
        <end position="84"/>
    </location>
</feature>
<dbReference type="EMBL" id="OBML01000002">
    <property type="protein sequence ID" value="SOB96262.1"/>
    <property type="molecule type" value="Genomic_DNA"/>
</dbReference>
<keyword evidence="8" id="KW-0625">Polysaccharide transport</keyword>
<dbReference type="GO" id="GO:0140359">
    <property type="term" value="F:ABC-type transporter activity"/>
    <property type="evidence" value="ECO:0007669"/>
    <property type="project" value="InterPro"/>
</dbReference>
<dbReference type="STRING" id="538381.GCA_001696535_03364"/>
<dbReference type="PANTHER" id="PTHR30413">
    <property type="entry name" value="INNER MEMBRANE TRANSPORT PERMEASE"/>
    <property type="match status" value="1"/>
</dbReference>
<keyword evidence="4" id="KW-1003">Cell membrane</keyword>
<evidence type="ECO:0000256" key="5">
    <source>
        <dbReference type="ARBA" id="ARBA00022597"/>
    </source>
</evidence>
<sequence length="261" mass="28873">MRTSFVAALANQKAVLGALILRDMRTRFGRTAIGFVIAVAWPLTHLLAMLGVWVAIGRAVPLGTNSVVFFGTGIMPYILCLYPGRMMMLAIQQNKPMLLFPVVKVIDIILARALLEMITAMCVLVAFCTILYIAGVDFLPNRPDIAIAAIAVTVLYGISVGLLSCVILVLFPMWVAIFILIMIAQWITSGALYLPSMMPHWVLEYIVYNPLYHCISWLRTAYYDGYGGSTVEPMYVVQVSLFTLLLGFAAERAVRGKLLMK</sequence>
<organism evidence="12 13">
    <name type="scientific">Stappia indica</name>
    <dbReference type="NCBI Taxonomy" id="538381"/>
    <lineage>
        <taxon>Bacteria</taxon>
        <taxon>Pseudomonadati</taxon>
        <taxon>Pseudomonadota</taxon>
        <taxon>Alphaproteobacteria</taxon>
        <taxon>Hyphomicrobiales</taxon>
        <taxon>Stappiaceae</taxon>
        <taxon>Stappia</taxon>
    </lineage>
</organism>
<dbReference type="RefSeq" id="WP_067222239.1">
    <property type="nucleotide sequence ID" value="NZ_JAJGNR010000010.1"/>
</dbReference>
<evidence type="ECO:0000256" key="6">
    <source>
        <dbReference type="ARBA" id="ARBA00022692"/>
    </source>
</evidence>
<keyword evidence="13" id="KW-1185">Reference proteome</keyword>
<dbReference type="OrthoDB" id="8479094at2"/>
<keyword evidence="9 10" id="KW-0472">Membrane</keyword>
<feature type="transmembrane region" description="Helical" evidence="10">
    <location>
        <begin position="32"/>
        <end position="56"/>
    </location>
</feature>
<dbReference type="InterPro" id="IPR013525">
    <property type="entry name" value="ABC2_TM"/>
</dbReference>
<dbReference type="GO" id="GO:0015920">
    <property type="term" value="P:lipopolysaccharide transport"/>
    <property type="evidence" value="ECO:0007669"/>
    <property type="project" value="TreeGrafter"/>
</dbReference>
<evidence type="ECO:0000256" key="9">
    <source>
        <dbReference type="ARBA" id="ARBA00023136"/>
    </source>
</evidence>
<keyword evidence="3" id="KW-0813">Transport</keyword>
<keyword evidence="6 10" id="KW-0812">Transmembrane</keyword>
<evidence type="ECO:0000256" key="3">
    <source>
        <dbReference type="ARBA" id="ARBA00022448"/>
    </source>
</evidence>
<dbReference type="PRINTS" id="PR00164">
    <property type="entry name" value="ABC2TRNSPORT"/>
</dbReference>
<feature type="domain" description="ABC-2 type transporter transmembrane" evidence="11">
    <location>
        <begin position="95"/>
        <end position="222"/>
    </location>
</feature>
<evidence type="ECO:0000256" key="7">
    <source>
        <dbReference type="ARBA" id="ARBA00022989"/>
    </source>
</evidence>
<accession>A0A285RV63</accession>
<feature type="transmembrane region" description="Helical" evidence="10">
    <location>
        <begin position="105"/>
        <end position="133"/>
    </location>
</feature>
<keyword evidence="5" id="KW-0762">Sugar transport</keyword>
<evidence type="ECO:0000256" key="1">
    <source>
        <dbReference type="ARBA" id="ARBA00004651"/>
    </source>
</evidence>
<keyword evidence="7 10" id="KW-1133">Transmembrane helix</keyword>
<dbReference type="AlphaFoldDB" id="A0A285RV63"/>
<evidence type="ECO:0000256" key="8">
    <source>
        <dbReference type="ARBA" id="ARBA00023047"/>
    </source>
</evidence>
<feature type="transmembrane region" description="Helical" evidence="10">
    <location>
        <begin position="235"/>
        <end position="254"/>
    </location>
</feature>
<evidence type="ECO:0000259" key="11">
    <source>
        <dbReference type="Pfam" id="PF01061"/>
    </source>
</evidence>
<dbReference type="Pfam" id="PF01061">
    <property type="entry name" value="ABC2_membrane"/>
    <property type="match status" value="1"/>
</dbReference>
<comment type="similarity">
    <text evidence="2">Belongs to the ABC-2 integral membrane protein family.</text>
</comment>
<feature type="transmembrane region" description="Helical" evidence="10">
    <location>
        <begin position="145"/>
        <end position="170"/>
    </location>
</feature>
<evidence type="ECO:0000313" key="13">
    <source>
        <dbReference type="Proteomes" id="UP000219331"/>
    </source>
</evidence>
<evidence type="ECO:0000256" key="2">
    <source>
        <dbReference type="ARBA" id="ARBA00007783"/>
    </source>
</evidence>
<protein>
    <submittedName>
        <fullName evidence="12">Capsular polysaccharide transport system permease protein</fullName>
    </submittedName>
</protein>
<feature type="transmembrane region" description="Helical" evidence="10">
    <location>
        <begin position="175"/>
        <end position="194"/>
    </location>
</feature>
<evidence type="ECO:0000256" key="10">
    <source>
        <dbReference type="SAM" id="Phobius"/>
    </source>
</evidence>
<dbReference type="GO" id="GO:0043190">
    <property type="term" value="C:ATP-binding cassette (ABC) transporter complex"/>
    <property type="evidence" value="ECO:0007669"/>
    <property type="project" value="InterPro"/>
</dbReference>
<proteinExistence type="inferred from homology"/>